<proteinExistence type="predicted"/>
<evidence type="ECO:0000256" key="1">
    <source>
        <dbReference type="SAM" id="MobiDB-lite"/>
    </source>
</evidence>
<feature type="compositionally biased region" description="Basic and acidic residues" evidence="1">
    <location>
        <begin position="779"/>
        <end position="793"/>
    </location>
</feature>
<feature type="compositionally biased region" description="Basic and acidic residues" evidence="1">
    <location>
        <begin position="844"/>
        <end position="855"/>
    </location>
</feature>
<dbReference type="Proteomes" id="UP000603453">
    <property type="component" value="Unassembled WGS sequence"/>
</dbReference>
<dbReference type="OrthoDB" id="4809756at2759"/>
<feature type="compositionally biased region" description="Polar residues" evidence="1">
    <location>
        <begin position="345"/>
        <end position="367"/>
    </location>
</feature>
<feature type="region of interest" description="Disordered" evidence="1">
    <location>
        <begin position="342"/>
        <end position="372"/>
    </location>
</feature>
<evidence type="ECO:0000313" key="3">
    <source>
        <dbReference type="EMBL" id="KAG2204665.1"/>
    </source>
</evidence>
<name>A0A8H7V2D4_9FUNG</name>
<feature type="domain" description="C2H2-type" evidence="2">
    <location>
        <begin position="719"/>
        <end position="742"/>
    </location>
</feature>
<sequence length="868" mass="100254">MSEKRPLPSPSTSGTARKSVRPTDLAEGPSNAERARKMKELMSQVSSLRNTIPSGEESHLALRSKVSYKEKEDRYLKFISDTNSMREYEDPPQPPLEPFTQFSFNIDMLKDYITSRSLLAVGRVENKMQLGTMIREITHLVKIAQRKNPKLQLDENFTRQLHTYTYQMSTIGYFGRKGKPQAIFGRQELLIIVNNSMSKAPASGNINFEYQIIIFFLIVLYTGVRPSSLSKAVKHEDAKFLQWKHVTIWRGERDDHGFKINVVITIPHLKGRGNYFSESNRTFKKTFTSTLDPEIPYERNLDVALFICALAFRRGITTVATPQEWYESNSVLLQLKESRAETPVFTRSSNDQENDNPQPLTSTSAEHTASRRIRDSGLNIHGTLYSFRRNFAQIINDNLSNSTASTLMGHTPASLTLKKAYAGRFDQLDMTKLVTTGEAIQGPTIDPMLNPAAFHIKDISRYYLNEEEKRDGVDTDIRVQALFNARETFTKSLMKRYGSKSHKNWSKEEKKELKEHNRVYKQARRVAIVRLTRAKLIRLYGQVNQALKLNEEGVHEYDDEKEQDNEIVESFEGEDEWGEYNDESQASDSEEEEELILEEDQASDYITSSQERIQEPPTTLEAVENENTSDRLRDRRFLNLMELVNLRLRPSGKSLCNWCIEENFQSREHQGYVDLVVHLFDSQVSRYSWVDRNLSGRHTNSERWLRAHLPKQLQVGFSCSVEKCSYSVKAKPTMMKHIRTEHLDVLLKSKDIVDVSPDEAAQLVQDYLKEHYQYLMPDEEKNKLYQENDDRRKSMVRRRKAESKEKDTTKDNGKGKDVKRKKGKSTFEGEVKTGVRTRAQRIRSNAETESKDKGKVKGKGKMPKNKRD</sequence>
<dbReference type="GO" id="GO:0015074">
    <property type="term" value="P:DNA integration"/>
    <property type="evidence" value="ECO:0007669"/>
    <property type="project" value="InterPro"/>
</dbReference>
<dbReference type="Gene3D" id="1.10.443.10">
    <property type="entry name" value="Intergrase catalytic core"/>
    <property type="match status" value="1"/>
</dbReference>
<dbReference type="GO" id="GO:0006310">
    <property type="term" value="P:DNA recombination"/>
    <property type="evidence" value="ECO:0007669"/>
    <property type="project" value="InterPro"/>
</dbReference>
<gene>
    <name evidence="3" type="ORF">INT47_011960</name>
</gene>
<evidence type="ECO:0000313" key="4">
    <source>
        <dbReference type="Proteomes" id="UP000603453"/>
    </source>
</evidence>
<evidence type="ECO:0000259" key="2">
    <source>
        <dbReference type="PROSITE" id="PS00028"/>
    </source>
</evidence>
<feature type="compositionally biased region" description="Basic residues" evidence="1">
    <location>
        <begin position="856"/>
        <end position="868"/>
    </location>
</feature>
<accession>A0A8H7V2D4</accession>
<dbReference type="PROSITE" id="PS00028">
    <property type="entry name" value="ZINC_FINGER_C2H2_1"/>
    <property type="match status" value="1"/>
</dbReference>
<dbReference type="PANTHER" id="PTHR37535:SF3">
    <property type="entry name" value="FLUG DOMAIN-CONTAINING PROTEIN"/>
    <property type="match status" value="1"/>
</dbReference>
<dbReference type="EMBL" id="JAEPRD010000042">
    <property type="protein sequence ID" value="KAG2204665.1"/>
    <property type="molecule type" value="Genomic_DNA"/>
</dbReference>
<reference evidence="3" key="1">
    <citation type="submission" date="2020-12" db="EMBL/GenBank/DDBJ databases">
        <title>Metabolic potential, ecology and presence of endohyphal bacteria is reflected in genomic diversity of Mucoromycotina.</title>
        <authorList>
            <person name="Muszewska A."/>
            <person name="Okrasinska A."/>
            <person name="Steczkiewicz K."/>
            <person name="Drgas O."/>
            <person name="Orlowska M."/>
            <person name="Perlinska-Lenart U."/>
            <person name="Aleksandrzak-Piekarczyk T."/>
            <person name="Szatraj K."/>
            <person name="Zielenkiewicz U."/>
            <person name="Pilsyk S."/>
            <person name="Malc E."/>
            <person name="Mieczkowski P."/>
            <person name="Kruszewska J.S."/>
            <person name="Biernat P."/>
            <person name="Pawlowska J."/>
        </authorList>
    </citation>
    <scope>NUCLEOTIDE SEQUENCE</scope>
    <source>
        <strain evidence="3">WA0000017839</strain>
    </source>
</reference>
<organism evidence="3 4">
    <name type="scientific">Mucor saturninus</name>
    <dbReference type="NCBI Taxonomy" id="64648"/>
    <lineage>
        <taxon>Eukaryota</taxon>
        <taxon>Fungi</taxon>
        <taxon>Fungi incertae sedis</taxon>
        <taxon>Mucoromycota</taxon>
        <taxon>Mucoromycotina</taxon>
        <taxon>Mucoromycetes</taxon>
        <taxon>Mucorales</taxon>
        <taxon>Mucorineae</taxon>
        <taxon>Mucoraceae</taxon>
        <taxon>Mucor</taxon>
    </lineage>
</organism>
<feature type="region of interest" description="Disordered" evidence="1">
    <location>
        <begin position="571"/>
        <end position="594"/>
    </location>
</feature>
<comment type="caution">
    <text evidence="3">The sequence shown here is derived from an EMBL/GenBank/DDBJ whole genome shotgun (WGS) entry which is preliminary data.</text>
</comment>
<feature type="compositionally biased region" description="Basic and acidic residues" evidence="1">
    <location>
        <begin position="802"/>
        <end position="816"/>
    </location>
</feature>
<feature type="region of interest" description="Disordered" evidence="1">
    <location>
        <begin position="1"/>
        <end position="32"/>
    </location>
</feature>
<dbReference type="InterPro" id="IPR013087">
    <property type="entry name" value="Znf_C2H2_type"/>
</dbReference>
<dbReference type="PANTHER" id="PTHR37535">
    <property type="entry name" value="FLUG DOMAIN PROTEIN"/>
    <property type="match status" value="1"/>
</dbReference>
<dbReference type="InterPro" id="IPR013762">
    <property type="entry name" value="Integrase-like_cat_sf"/>
</dbReference>
<dbReference type="GO" id="GO:0003677">
    <property type="term" value="F:DNA binding"/>
    <property type="evidence" value="ECO:0007669"/>
    <property type="project" value="InterPro"/>
</dbReference>
<protein>
    <recommendedName>
        <fullName evidence="2">C2H2-type domain-containing protein</fullName>
    </recommendedName>
</protein>
<feature type="region of interest" description="Disordered" evidence="1">
    <location>
        <begin position="779"/>
        <end position="868"/>
    </location>
</feature>
<keyword evidence="4" id="KW-1185">Reference proteome</keyword>
<feature type="compositionally biased region" description="Acidic residues" evidence="1">
    <location>
        <begin position="571"/>
        <end position="582"/>
    </location>
</feature>
<dbReference type="AlphaFoldDB" id="A0A8H7V2D4"/>